<feature type="transmembrane region" description="Helical" evidence="7">
    <location>
        <begin position="353"/>
        <end position="371"/>
    </location>
</feature>
<dbReference type="OrthoDB" id="2016403at2759"/>
<keyword evidence="7" id="KW-0812">Transmembrane</keyword>
<dbReference type="GO" id="GO:0034982">
    <property type="term" value="P:mitochondrial protein processing"/>
    <property type="evidence" value="ECO:0007669"/>
    <property type="project" value="TreeGrafter"/>
</dbReference>
<dbReference type="Pfam" id="PF00004">
    <property type="entry name" value="AAA"/>
    <property type="match status" value="1"/>
</dbReference>
<keyword evidence="7" id="KW-0472">Membrane</keyword>
<dbReference type="GO" id="GO:0009535">
    <property type="term" value="C:chloroplast thylakoid membrane"/>
    <property type="evidence" value="ECO:0007669"/>
    <property type="project" value="TreeGrafter"/>
</dbReference>
<evidence type="ECO:0000256" key="4">
    <source>
        <dbReference type="ARBA" id="ARBA00022833"/>
    </source>
</evidence>
<feature type="transmembrane region" description="Helical" evidence="7">
    <location>
        <begin position="184"/>
        <end position="206"/>
    </location>
</feature>
<dbReference type="SMART" id="SM00382">
    <property type="entry name" value="AAA"/>
    <property type="match status" value="1"/>
</dbReference>
<dbReference type="GO" id="GO:0009793">
    <property type="term" value="P:embryo development ending in seed dormancy"/>
    <property type="evidence" value="ECO:0007669"/>
    <property type="project" value="TreeGrafter"/>
</dbReference>
<evidence type="ECO:0000256" key="5">
    <source>
        <dbReference type="ARBA" id="ARBA00022840"/>
    </source>
</evidence>
<keyword evidence="7" id="KW-1133">Transmembrane helix</keyword>
<dbReference type="InterPro" id="IPR003959">
    <property type="entry name" value="ATPase_AAA_core"/>
</dbReference>
<keyword evidence="5" id="KW-0067">ATP-binding</keyword>
<dbReference type="EMBL" id="JADCNM010000001">
    <property type="protein sequence ID" value="KAG0500644.1"/>
    <property type="molecule type" value="Genomic_DNA"/>
</dbReference>
<proteinExistence type="predicted"/>
<keyword evidence="3" id="KW-0547">Nucleotide-binding</keyword>
<dbReference type="SUPFAM" id="SSF52540">
    <property type="entry name" value="P-loop containing nucleoside triphosphate hydrolases"/>
    <property type="match status" value="1"/>
</dbReference>
<dbReference type="GO" id="GO:0016887">
    <property type="term" value="F:ATP hydrolysis activity"/>
    <property type="evidence" value="ECO:0007669"/>
    <property type="project" value="InterPro"/>
</dbReference>
<dbReference type="GO" id="GO:0005524">
    <property type="term" value="F:ATP binding"/>
    <property type="evidence" value="ECO:0007669"/>
    <property type="project" value="UniProtKB-KW"/>
</dbReference>
<dbReference type="Gene3D" id="1.10.8.60">
    <property type="match status" value="1"/>
</dbReference>
<keyword evidence="6" id="KW-0378">Hydrolase</keyword>
<evidence type="ECO:0000313" key="10">
    <source>
        <dbReference type="Proteomes" id="UP000639772"/>
    </source>
</evidence>
<evidence type="ECO:0000256" key="2">
    <source>
        <dbReference type="ARBA" id="ARBA00022723"/>
    </source>
</evidence>
<evidence type="ECO:0000256" key="6">
    <source>
        <dbReference type="ARBA" id="ARBA00023049"/>
    </source>
</evidence>
<dbReference type="FunFam" id="3.40.50.300:FF:001118">
    <property type="entry name" value="ATP-dependent zinc metalloprotease FTSH 12, chloroplastic"/>
    <property type="match status" value="1"/>
</dbReference>
<dbReference type="Proteomes" id="UP000639772">
    <property type="component" value="Chromosome 1"/>
</dbReference>
<accession>A0A835RYM6</accession>
<evidence type="ECO:0000256" key="7">
    <source>
        <dbReference type="SAM" id="Phobius"/>
    </source>
</evidence>
<reference evidence="9 10" key="1">
    <citation type="journal article" date="2020" name="Nat. Food">
        <title>A phased Vanilla planifolia genome enables genetic improvement of flavour and production.</title>
        <authorList>
            <person name="Hasing T."/>
            <person name="Tang H."/>
            <person name="Brym M."/>
            <person name="Khazi F."/>
            <person name="Huang T."/>
            <person name="Chambers A.H."/>
        </authorList>
    </citation>
    <scope>NUCLEOTIDE SEQUENCE [LARGE SCALE GENOMIC DNA]</scope>
    <source>
        <tissue evidence="9">Leaf</tissue>
    </source>
</reference>
<keyword evidence="6" id="KW-0482">Metalloprotease</keyword>
<dbReference type="InterPro" id="IPR027417">
    <property type="entry name" value="P-loop_NTPase"/>
</dbReference>
<evidence type="ECO:0000313" key="9">
    <source>
        <dbReference type="EMBL" id="KAG0500644.1"/>
    </source>
</evidence>
<feature type="domain" description="AAA+ ATPase" evidence="8">
    <location>
        <begin position="448"/>
        <end position="591"/>
    </location>
</feature>
<evidence type="ECO:0000259" key="8">
    <source>
        <dbReference type="SMART" id="SM00382"/>
    </source>
</evidence>
<keyword evidence="6" id="KW-0645">Protease</keyword>
<evidence type="ECO:0000256" key="3">
    <source>
        <dbReference type="ARBA" id="ARBA00022741"/>
    </source>
</evidence>
<sequence>MTTMVLSLNSSHTALPFYPSSLRCSIRLPHLVVLPALPTQRRRSSKRKGSLRFIRAISSGSGDGSGAFSWERVSGSFTRGIEMFWSNFMATLRKETGFDPDVAGKMIGRVIDVVNKGRGSVDWFGLEFVPSFVEWNRWENWKIQDGHLRKTMPKGLIPGNLPKGPEAHTSRIAPMLAKMHGCSLTGFTVELHLIFMQSFIMLVFVLNTEHATTWRDRLNMWKEIIRKDKLAEQIDSITSKYVLDFDIEEVEKSLHKDIVEKASNSQGTRALWISKRWWLYRPKLPYTYFLDKLDSSEVAAVVFTEDLKRVYVTMKEGFPLEYIVDIPLDPYMFEAISSSGCEVDLLQKWQIDYFLKVVLALAPALIILFLIRELVMLLHVTNQRYLYKKHNQLFDMAYSENFILSVRSTDIKAMHNEVILGGDVWDVLDEIMMYINNPMLYYEKEVPFVRGLLLSGPPGTGKTLFARMLAKESGLPFVFASGAEFVDSEKSGAARVNQLFSMAKRNAPSFVFVDEIDAIAGRHARSDPKRQDTFDALITQLDGEKETTGVDRFSLRQAVIFLCATNRPEDLDPELVRLGRIDRRVHIGLPDAKQRVRIFGVHSTGKRLAEDVDFGKVLPFKLHAGAKQGLQILD</sequence>
<dbReference type="InterPro" id="IPR050928">
    <property type="entry name" value="ATP-dep_Zn_Metalloprotease"/>
</dbReference>
<gene>
    <name evidence="9" type="ORF">HPP92_000716</name>
</gene>
<dbReference type="GO" id="GO:0005745">
    <property type="term" value="C:m-AAA complex"/>
    <property type="evidence" value="ECO:0007669"/>
    <property type="project" value="TreeGrafter"/>
</dbReference>
<organism evidence="9 10">
    <name type="scientific">Vanilla planifolia</name>
    <name type="common">Vanilla</name>
    <dbReference type="NCBI Taxonomy" id="51239"/>
    <lineage>
        <taxon>Eukaryota</taxon>
        <taxon>Viridiplantae</taxon>
        <taxon>Streptophyta</taxon>
        <taxon>Embryophyta</taxon>
        <taxon>Tracheophyta</taxon>
        <taxon>Spermatophyta</taxon>
        <taxon>Magnoliopsida</taxon>
        <taxon>Liliopsida</taxon>
        <taxon>Asparagales</taxon>
        <taxon>Orchidaceae</taxon>
        <taxon>Vanilloideae</taxon>
        <taxon>Vanilleae</taxon>
        <taxon>Vanilla</taxon>
    </lineage>
</organism>
<dbReference type="AlphaFoldDB" id="A0A835RYM6"/>
<name>A0A835RYM6_VANPL</name>
<protein>
    <recommendedName>
        <fullName evidence="8">AAA+ ATPase domain-containing protein</fullName>
    </recommendedName>
</protein>
<keyword evidence="4" id="KW-0862">Zinc</keyword>
<evidence type="ECO:0000256" key="1">
    <source>
        <dbReference type="ARBA" id="ARBA00001947"/>
    </source>
</evidence>
<keyword evidence="2" id="KW-0479">Metal-binding</keyword>
<dbReference type="GO" id="GO:0046872">
    <property type="term" value="F:metal ion binding"/>
    <property type="evidence" value="ECO:0007669"/>
    <property type="project" value="UniProtKB-KW"/>
</dbReference>
<comment type="cofactor">
    <cofactor evidence="1">
        <name>Zn(2+)</name>
        <dbReference type="ChEBI" id="CHEBI:29105"/>
    </cofactor>
</comment>
<comment type="caution">
    <text evidence="9">The sequence shown here is derived from an EMBL/GenBank/DDBJ whole genome shotgun (WGS) entry which is preliminary data.</text>
</comment>
<dbReference type="PANTHER" id="PTHR43655:SF19">
    <property type="entry name" value="ATP-DEPENDENT ZINC METALLOPROTEASE FTSH 12, CHLOROPLASTIC"/>
    <property type="match status" value="1"/>
</dbReference>
<dbReference type="GO" id="GO:0008237">
    <property type="term" value="F:metallopeptidase activity"/>
    <property type="evidence" value="ECO:0007669"/>
    <property type="project" value="UniProtKB-KW"/>
</dbReference>
<dbReference type="Gene3D" id="3.40.50.300">
    <property type="entry name" value="P-loop containing nucleotide triphosphate hydrolases"/>
    <property type="match status" value="1"/>
</dbReference>
<dbReference type="InterPro" id="IPR003593">
    <property type="entry name" value="AAA+_ATPase"/>
</dbReference>
<dbReference type="PANTHER" id="PTHR43655">
    <property type="entry name" value="ATP-DEPENDENT PROTEASE"/>
    <property type="match status" value="1"/>
</dbReference>